<protein>
    <submittedName>
        <fullName evidence="1">Zinc ribbon domain-containing protein</fullName>
    </submittedName>
</protein>
<keyword evidence="2" id="KW-1185">Reference proteome</keyword>
<dbReference type="Proteomes" id="UP000661435">
    <property type="component" value="Unassembled WGS sequence"/>
</dbReference>
<proteinExistence type="predicted"/>
<name>A0A8J6J2T8_9FIRM</name>
<sequence length="130" mass="14334">MDERVRELLERVRETAVTVGEAAGTTARYAGKCAGQMVDVAKLNMRIFDLNGEINDLLKSIGRMVYDTHRGAEPDAASLAPLLSQIDEKHEAIAQLKQRIRLLKNVRSCPDCGCACGREDKFCKACGRPL</sequence>
<reference evidence="1" key="1">
    <citation type="submission" date="2020-08" db="EMBL/GenBank/DDBJ databases">
        <title>Genome public.</title>
        <authorList>
            <person name="Liu C."/>
            <person name="Sun Q."/>
        </authorList>
    </citation>
    <scope>NUCLEOTIDE SEQUENCE</scope>
    <source>
        <strain evidence="1">NSJ-51</strain>
    </source>
</reference>
<dbReference type="AlphaFoldDB" id="A0A8J6J2T8"/>
<evidence type="ECO:0000313" key="2">
    <source>
        <dbReference type="Proteomes" id="UP000661435"/>
    </source>
</evidence>
<accession>A0A8J6J2T8</accession>
<organism evidence="1 2">
    <name type="scientific">Lawsonibacter hominis</name>
    <dbReference type="NCBI Taxonomy" id="2763053"/>
    <lineage>
        <taxon>Bacteria</taxon>
        <taxon>Bacillati</taxon>
        <taxon>Bacillota</taxon>
        <taxon>Clostridia</taxon>
        <taxon>Eubacteriales</taxon>
        <taxon>Oscillospiraceae</taxon>
        <taxon>Lawsonibacter</taxon>
    </lineage>
</organism>
<dbReference type="RefSeq" id="WP_186906679.1">
    <property type="nucleotide sequence ID" value="NZ_JACOPP010000003.1"/>
</dbReference>
<dbReference type="EMBL" id="JACOPP010000003">
    <property type="protein sequence ID" value="MBC5732778.1"/>
    <property type="molecule type" value="Genomic_DNA"/>
</dbReference>
<gene>
    <name evidence="1" type="ORF">H8S57_03420</name>
</gene>
<comment type="caution">
    <text evidence="1">The sequence shown here is derived from an EMBL/GenBank/DDBJ whole genome shotgun (WGS) entry which is preliminary data.</text>
</comment>
<evidence type="ECO:0000313" key="1">
    <source>
        <dbReference type="EMBL" id="MBC5732778.1"/>
    </source>
</evidence>